<keyword evidence="2" id="KW-1185">Reference proteome</keyword>
<proteinExistence type="predicted"/>
<organism evidence="1 2">
    <name type="scientific">Streptomyces phage Danzina</name>
    <dbReference type="NCBI Taxonomy" id="1690427"/>
    <lineage>
        <taxon>Viruses</taxon>
        <taxon>Duplodnaviria</taxon>
        <taxon>Heunggongvirae</taxon>
        <taxon>Uroviricota</taxon>
        <taxon>Caudoviricetes</taxon>
        <taxon>Arquatrovirinae</taxon>
        <taxon>Likavirus</taxon>
        <taxon>Likavirus danzina</taxon>
    </lineage>
</organism>
<sequence>MAGLPAEIKALAELSPVEDLLLVVLRDGLPGIQVKTLISADQTFPLVLIRRNPSFGEWSGDTRFTDSAQVSVQTFCEDPNGDEDAAILAEACRVVLRDAWLSQKVVPGRGHFIDVQMTSAPRRVTDWATAAGPVQYADLPTGVWRYETVYQIDIRKPRTRPFPIPNP</sequence>
<dbReference type="Proteomes" id="UP000225844">
    <property type="component" value="Segment"/>
</dbReference>
<accession>A0A0K1Y8N4</accession>
<evidence type="ECO:0000313" key="2">
    <source>
        <dbReference type="Proteomes" id="UP000225844"/>
    </source>
</evidence>
<protein>
    <submittedName>
        <fullName evidence="1">Tail terminator</fullName>
    </submittedName>
</protein>
<reference evidence="1 2" key="1">
    <citation type="submission" date="2015-06" db="EMBL/GenBank/DDBJ databases">
        <authorList>
            <person name="Zinanti J.F."/>
            <person name="Ahmed T."/>
            <person name="Alvarez G.E."/>
            <person name="Cox E.C."/>
            <person name="Garcia C."/>
            <person name="Layton S.R."/>
            <person name="Bhuiyan S."/>
            <person name="Donegan-Quick R."/>
            <person name="Benjamin R.C."/>
            <person name="Hughes L.E."/>
            <person name="Bradley K.W."/>
            <person name="Asai D.J."/>
            <person name="Bowman C.A."/>
            <person name="Russell D.A."/>
            <person name="Pope W.H."/>
            <person name="Jacobs-Sera D."/>
            <person name="Hendrix R.W."/>
            <person name="Hatfull G.F."/>
        </authorList>
    </citation>
    <scope>NUCLEOTIDE SEQUENCE [LARGE SCALE GENOMIC DNA]</scope>
</reference>
<gene>
    <name evidence="1" type="ORF">SEA_DANZINA_15</name>
</gene>
<evidence type="ECO:0000313" key="1">
    <source>
        <dbReference type="EMBL" id="AKY03470.1"/>
    </source>
</evidence>
<dbReference type="EMBL" id="KT124228">
    <property type="protein sequence ID" value="AKY03470.1"/>
    <property type="molecule type" value="Genomic_DNA"/>
</dbReference>
<name>A0A0K1Y8N4_9CAUD</name>